<dbReference type="AlphaFoldDB" id="A0AAN9B277"/>
<reference evidence="4 5" key="1">
    <citation type="submission" date="2024-02" db="EMBL/GenBank/DDBJ databases">
        <title>Chromosome-scale genome assembly of the rough periwinkle Littorina saxatilis.</title>
        <authorList>
            <person name="De Jode A."/>
            <person name="Faria R."/>
            <person name="Formenti G."/>
            <person name="Sims Y."/>
            <person name="Smith T.P."/>
            <person name="Tracey A."/>
            <person name="Wood J.M.D."/>
            <person name="Zagrodzka Z.B."/>
            <person name="Johannesson K."/>
            <person name="Butlin R.K."/>
            <person name="Leder E.H."/>
        </authorList>
    </citation>
    <scope>NUCLEOTIDE SEQUENCE [LARGE SCALE GENOMIC DNA]</scope>
    <source>
        <strain evidence="4">Snail1</strain>
        <tissue evidence="4">Muscle</tissue>
    </source>
</reference>
<dbReference type="PANTHER" id="PTHR10579:SF177">
    <property type="entry name" value="CALCIUM-ACTIVATED CHLORIDE CHANNEL REGULATOR 4-LIKE PROTEIN"/>
    <property type="match status" value="1"/>
</dbReference>
<feature type="domain" description="VWFA" evidence="3">
    <location>
        <begin position="325"/>
        <end position="500"/>
    </location>
</feature>
<dbReference type="InterPro" id="IPR051266">
    <property type="entry name" value="CLCR"/>
</dbReference>
<dbReference type="InterPro" id="IPR036116">
    <property type="entry name" value="FN3_sf"/>
</dbReference>
<feature type="transmembrane region" description="Helical" evidence="2">
    <location>
        <begin position="905"/>
        <end position="927"/>
    </location>
</feature>
<comment type="subcellular location">
    <subcellularLocation>
        <location evidence="1">Secreted</location>
        <location evidence="1">Extracellular space</location>
    </subcellularLocation>
</comment>
<dbReference type="PANTHER" id="PTHR10579">
    <property type="entry name" value="CALCIUM-ACTIVATED CHLORIDE CHANNEL REGULATOR"/>
    <property type="match status" value="1"/>
</dbReference>
<dbReference type="SUPFAM" id="SSF53300">
    <property type="entry name" value="vWA-like"/>
    <property type="match status" value="1"/>
</dbReference>
<dbReference type="InterPro" id="IPR013642">
    <property type="entry name" value="CLCA_N"/>
</dbReference>
<keyword evidence="2" id="KW-0812">Transmembrane</keyword>
<dbReference type="Pfam" id="PF08434">
    <property type="entry name" value="CLCA"/>
    <property type="match status" value="1"/>
</dbReference>
<dbReference type="InterPro" id="IPR002035">
    <property type="entry name" value="VWF_A"/>
</dbReference>
<evidence type="ECO:0000259" key="3">
    <source>
        <dbReference type="PROSITE" id="PS50234"/>
    </source>
</evidence>
<evidence type="ECO:0000256" key="1">
    <source>
        <dbReference type="ARBA" id="ARBA00004239"/>
    </source>
</evidence>
<name>A0AAN9B277_9CAEN</name>
<organism evidence="4 5">
    <name type="scientific">Littorina saxatilis</name>
    <dbReference type="NCBI Taxonomy" id="31220"/>
    <lineage>
        <taxon>Eukaryota</taxon>
        <taxon>Metazoa</taxon>
        <taxon>Spiralia</taxon>
        <taxon>Lophotrochozoa</taxon>
        <taxon>Mollusca</taxon>
        <taxon>Gastropoda</taxon>
        <taxon>Caenogastropoda</taxon>
        <taxon>Littorinimorpha</taxon>
        <taxon>Littorinoidea</taxon>
        <taxon>Littorinidae</taxon>
        <taxon>Littorina</taxon>
    </lineage>
</organism>
<dbReference type="NCBIfam" id="NF041940">
    <property type="entry name" value="choice_anch_X"/>
    <property type="match status" value="1"/>
</dbReference>
<protein>
    <recommendedName>
        <fullName evidence="3">VWFA domain-containing protein</fullName>
    </recommendedName>
</protein>
<dbReference type="InterPro" id="IPR036465">
    <property type="entry name" value="vWFA_dom_sf"/>
</dbReference>
<dbReference type="PROSITE" id="PS50234">
    <property type="entry name" value="VWFA"/>
    <property type="match status" value="1"/>
</dbReference>
<keyword evidence="2" id="KW-0472">Membrane</keyword>
<dbReference type="InterPro" id="IPR003961">
    <property type="entry name" value="FN3_dom"/>
</dbReference>
<dbReference type="SUPFAM" id="SSF49265">
    <property type="entry name" value="Fibronectin type III"/>
    <property type="match status" value="1"/>
</dbReference>
<dbReference type="CDD" id="cd00198">
    <property type="entry name" value="vWFA"/>
    <property type="match status" value="1"/>
</dbReference>
<dbReference type="CDD" id="cd00063">
    <property type="entry name" value="FN3"/>
    <property type="match status" value="1"/>
</dbReference>
<gene>
    <name evidence="4" type="ORF">V1264_004273</name>
</gene>
<dbReference type="Pfam" id="PF00092">
    <property type="entry name" value="VWA"/>
    <property type="match status" value="1"/>
</dbReference>
<dbReference type="GO" id="GO:0005576">
    <property type="term" value="C:extracellular region"/>
    <property type="evidence" value="ECO:0007669"/>
    <property type="project" value="UniProtKB-SubCell"/>
</dbReference>
<dbReference type="SMART" id="SM00327">
    <property type="entry name" value="VWA"/>
    <property type="match status" value="1"/>
</dbReference>
<evidence type="ECO:0000313" key="5">
    <source>
        <dbReference type="Proteomes" id="UP001374579"/>
    </source>
</evidence>
<dbReference type="Gene3D" id="2.60.40.10">
    <property type="entry name" value="Immunoglobulins"/>
    <property type="match status" value="1"/>
</dbReference>
<keyword evidence="5" id="KW-1185">Reference proteome</keyword>
<dbReference type="EMBL" id="JBAMIC010000013">
    <property type="protein sequence ID" value="KAK7097266.1"/>
    <property type="molecule type" value="Genomic_DNA"/>
</dbReference>
<dbReference type="InterPro" id="IPR013783">
    <property type="entry name" value="Ig-like_fold"/>
</dbReference>
<comment type="caution">
    <text evidence="4">The sequence shown here is derived from an EMBL/GenBank/DDBJ whole genome shotgun (WGS) entry which is preliminary data.</text>
</comment>
<sequence>MALRYPAMTLTVIVAVITLPALVGACGRGTVFLRDNGYQRLLVAIDDEVGEDARLVQRIKDVFVNASRLLFQMSRQRAYFEDVHILIPDSWSDQAEHLAPTWQQVDKSDVTVGPVPADQAGQGAGDAPFTVRTTPCGELGLFIHLTPQYLLNDTLAAQSGPYDKVFLHEWSHLRFGVFDEYNEDDEIDFYAATNGELEGVRCPALLTGEMLDTVSQSRFCRFVDGQPDANCRFLPDIDSLPQGSGSIMFFTESNQVSEWCDDDVDKLKTLHNRQAPSEHNKQCAGRSVWQVLRNHGDFRDGQNPASNLTTPPATHFTLVKRRSQRTVLVLDMSGSMRDNDRIVRLGQAASNYLLTVARQGEAVGIVWFQETASIQVNLTQINNVTRRQLLQHVPKVAVGGTGIGDGLLKGLDVLEWGGGGTSGGGGTIILLSDGIQTHPPWVKDVVSQVRQNNVRVHTIAVSGEADKSLELVAQETGGLSFYYSDTNPSNTLNEAFLAMADAGVPWKQQQQQLASETAVLGAGERGATAFVIDPTASDDVTVAIAYTDDSAPVITMTSPSGRLITSVSPEYEVETSFKTIYISLGQMVETGEYQVNLTNPATREQNMYVTATARMTQGEEAPVVVRSQWRHQTVNFTATQQALYVSVSKGYAPVINTDVVATVENPPLTSSDNATSSVMSLLDNGAGSDVKKDDGIYSSYVTTFTANGRYNVHVLVRDVTGTVVADGVVGVGVPPSAARRRRSGYQRKSAPVESFQRISSPGSFTLQNYDASLGDMIPPSRISDLQVRRVGATSVELEWTAPGDNLDQGTAAGYVLKMTRDFEVLFSNHSQVVDVSDQQIMAGSLHSPLASGSRESITVYVSGGAATFYFAIQAYDNTSNISPPSNIVSATTAFAAQETSPFDPLVLTIVVSIAAGILIVGVVGILLHRRRSGSKNIERRRTKVMHPNF</sequence>
<dbReference type="Proteomes" id="UP001374579">
    <property type="component" value="Unassembled WGS sequence"/>
</dbReference>
<proteinExistence type="predicted"/>
<evidence type="ECO:0000256" key="2">
    <source>
        <dbReference type="SAM" id="Phobius"/>
    </source>
</evidence>
<dbReference type="PROSITE" id="PS51257">
    <property type="entry name" value="PROKAR_LIPOPROTEIN"/>
    <property type="match status" value="1"/>
</dbReference>
<evidence type="ECO:0000313" key="4">
    <source>
        <dbReference type="EMBL" id="KAK7097266.1"/>
    </source>
</evidence>
<accession>A0AAN9B277</accession>
<keyword evidence="2" id="KW-1133">Transmembrane helix</keyword>
<dbReference type="Gene3D" id="3.40.50.410">
    <property type="entry name" value="von Willebrand factor, type A domain"/>
    <property type="match status" value="1"/>
</dbReference>